<feature type="domain" description="HTH lacI-type" evidence="4">
    <location>
        <begin position="3"/>
        <end position="57"/>
    </location>
</feature>
<keyword evidence="3" id="KW-0804">Transcription</keyword>
<dbReference type="InterPro" id="IPR000843">
    <property type="entry name" value="HTH_LacI"/>
</dbReference>
<keyword evidence="6" id="KW-1185">Reference proteome</keyword>
<accession>A0A7G9WII2</accession>
<dbReference type="Gene3D" id="3.40.50.2300">
    <property type="match status" value="2"/>
</dbReference>
<dbReference type="Pfam" id="PF13377">
    <property type="entry name" value="Peripla_BP_3"/>
    <property type="match status" value="1"/>
</dbReference>
<dbReference type="EMBL" id="CP060696">
    <property type="protein sequence ID" value="QNO18494.1"/>
    <property type="molecule type" value="Genomic_DNA"/>
</dbReference>
<dbReference type="SUPFAM" id="SSF47413">
    <property type="entry name" value="lambda repressor-like DNA-binding domains"/>
    <property type="match status" value="1"/>
</dbReference>
<dbReference type="CDD" id="cd01392">
    <property type="entry name" value="HTH_LacI"/>
    <property type="match status" value="1"/>
</dbReference>
<dbReference type="SMART" id="SM00354">
    <property type="entry name" value="HTH_LACI"/>
    <property type="match status" value="1"/>
</dbReference>
<dbReference type="KEGG" id="caml:H6X83_02245"/>
<name>A0A7G9WII2_9FIRM</name>
<dbReference type="SUPFAM" id="SSF53822">
    <property type="entry name" value="Periplasmic binding protein-like I"/>
    <property type="match status" value="1"/>
</dbReference>
<evidence type="ECO:0000256" key="3">
    <source>
        <dbReference type="ARBA" id="ARBA00023163"/>
    </source>
</evidence>
<dbReference type="CDD" id="cd06267">
    <property type="entry name" value="PBP1_LacI_sugar_binding-like"/>
    <property type="match status" value="1"/>
</dbReference>
<proteinExistence type="predicted"/>
<dbReference type="InterPro" id="IPR010982">
    <property type="entry name" value="Lambda_DNA-bd_dom_sf"/>
</dbReference>
<dbReference type="GO" id="GO:0003700">
    <property type="term" value="F:DNA-binding transcription factor activity"/>
    <property type="evidence" value="ECO:0007669"/>
    <property type="project" value="TreeGrafter"/>
</dbReference>
<evidence type="ECO:0000259" key="4">
    <source>
        <dbReference type="PROSITE" id="PS50932"/>
    </source>
</evidence>
<dbReference type="PANTHER" id="PTHR30146:SF109">
    <property type="entry name" value="HTH-TYPE TRANSCRIPTIONAL REGULATOR GALS"/>
    <property type="match status" value="1"/>
</dbReference>
<dbReference type="InterPro" id="IPR046335">
    <property type="entry name" value="LacI/GalR-like_sensor"/>
</dbReference>
<dbReference type="Proteomes" id="UP000516046">
    <property type="component" value="Chromosome"/>
</dbReference>
<protein>
    <submittedName>
        <fullName evidence="5">LacI family DNA-binding transcriptional regulator</fullName>
    </submittedName>
</protein>
<organism evidence="5 6">
    <name type="scientific">Caproicibacterium amylolyticum</name>
    <dbReference type="NCBI Taxonomy" id="2766537"/>
    <lineage>
        <taxon>Bacteria</taxon>
        <taxon>Bacillati</taxon>
        <taxon>Bacillota</taxon>
        <taxon>Clostridia</taxon>
        <taxon>Eubacteriales</taxon>
        <taxon>Oscillospiraceae</taxon>
        <taxon>Caproicibacterium</taxon>
    </lineage>
</organism>
<sequence>MAVTIKDVARAANVSPSTVSKAMNHSPSIPDATVQRIHEVMEQLHYSPNIQARNFAKKTTQNIAFIMQLEPHSAFTNPHMFDILCGVQEVLAQKGYNFSLVSVHQPEEALDTVRRIVQQKSADGVVVHGSATTKELTTFLTETHFPHVLIGKPNFESQACWIDTNNFLSGQIAAEHLCKCGFSEIAFIGGAKQDKIFSQRLNGFLSVMKERGLTVPPEYMKYGDSSSASGFTLTNEVLSGSQPPKAIICEDNVVAFGVIKALHQRNLEIPKDISLICFDNYPFSEIMDPMPTVVDIDVHDMGMQAASLLLRKIKKPDLQVQTYTTLPVLIVRNSTRAVKTEK</sequence>
<dbReference type="Gene3D" id="1.10.260.40">
    <property type="entry name" value="lambda repressor-like DNA-binding domains"/>
    <property type="match status" value="1"/>
</dbReference>
<evidence type="ECO:0000313" key="6">
    <source>
        <dbReference type="Proteomes" id="UP000516046"/>
    </source>
</evidence>
<dbReference type="PROSITE" id="PS50932">
    <property type="entry name" value="HTH_LACI_2"/>
    <property type="match status" value="1"/>
</dbReference>
<evidence type="ECO:0000256" key="1">
    <source>
        <dbReference type="ARBA" id="ARBA00023015"/>
    </source>
</evidence>
<dbReference type="PANTHER" id="PTHR30146">
    <property type="entry name" value="LACI-RELATED TRANSCRIPTIONAL REPRESSOR"/>
    <property type="match status" value="1"/>
</dbReference>
<dbReference type="RefSeq" id="WP_212507556.1">
    <property type="nucleotide sequence ID" value="NZ_CP060696.1"/>
</dbReference>
<keyword evidence="1" id="KW-0805">Transcription regulation</keyword>
<dbReference type="PROSITE" id="PS00356">
    <property type="entry name" value="HTH_LACI_1"/>
    <property type="match status" value="1"/>
</dbReference>
<dbReference type="GO" id="GO:0000976">
    <property type="term" value="F:transcription cis-regulatory region binding"/>
    <property type="evidence" value="ECO:0007669"/>
    <property type="project" value="TreeGrafter"/>
</dbReference>
<dbReference type="AlphaFoldDB" id="A0A7G9WII2"/>
<gene>
    <name evidence="5" type="ORF">H6X83_02245</name>
</gene>
<dbReference type="InterPro" id="IPR028082">
    <property type="entry name" value="Peripla_BP_I"/>
</dbReference>
<keyword evidence="2 5" id="KW-0238">DNA-binding</keyword>
<dbReference type="Pfam" id="PF00356">
    <property type="entry name" value="LacI"/>
    <property type="match status" value="1"/>
</dbReference>
<evidence type="ECO:0000313" key="5">
    <source>
        <dbReference type="EMBL" id="QNO18494.1"/>
    </source>
</evidence>
<evidence type="ECO:0000256" key="2">
    <source>
        <dbReference type="ARBA" id="ARBA00023125"/>
    </source>
</evidence>
<reference evidence="5 6" key="1">
    <citation type="submission" date="2020-08" db="EMBL/GenBank/DDBJ databases">
        <authorList>
            <person name="Ren C."/>
            <person name="Gu Y."/>
            <person name="Xu Y."/>
        </authorList>
    </citation>
    <scope>NUCLEOTIDE SEQUENCE [LARGE SCALE GENOMIC DNA]</scope>
    <source>
        <strain evidence="5 6">LBM18003</strain>
    </source>
</reference>